<keyword evidence="5" id="KW-0804">Transcription</keyword>
<dbReference type="GO" id="GO:0000785">
    <property type="term" value="C:chromatin"/>
    <property type="evidence" value="ECO:0007669"/>
    <property type="project" value="TreeGrafter"/>
</dbReference>
<dbReference type="GO" id="GO:0000981">
    <property type="term" value="F:DNA-binding transcription factor activity, RNA polymerase II-specific"/>
    <property type="evidence" value="ECO:0007669"/>
    <property type="project" value="TreeGrafter"/>
</dbReference>
<evidence type="ECO:0000256" key="8">
    <source>
        <dbReference type="SAM" id="MobiDB-lite"/>
    </source>
</evidence>
<gene>
    <name evidence="10" type="primary">Tbx1a</name>
    <name evidence="10" type="ORF">CENBEN_R13387</name>
</gene>
<feature type="region of interest" description="Disordered" evidence="8">
    <location>
        <begin position="237"/>
        <end position="266"/>
    </location>
</feature>
<evidence type="ECO:0000256" key="6">
    <source>
        <dbReference type="ARBA" id="ARBA00023242"/>
    </source>
</evidence>
<dbReference type="GO" id="GO:0009653">
    <property type="term" value="P:anatomical structure morphogenesis"/>
    <property type="evidence" value="ECO:0007669"/>
    <property type="project" value="UniProtKB-ARBA"/>
</dbReference>
<comment type="subcellular location">
    <subcellularLocation>
        <location evidence="1 7">Nucleus</location>
    </subcellularLocation>
</comment>
<dbReference type="EMBL" id="WBNK01000079">
    <property type="protein sequence ID" value="NXX89213.1"/>
    <property type="molecule type" value="Genomic_DNA"/>
</dbReference>
<name>A0A852LD81_9AVES</name>
<keyword evidence="3" id="KW-0805">Transcription regulation</keyword>
<evidence type="ECO:0000256" key="2">
    <source>
        <dbReference type="ARBA" id="ARBA00022473"/>
    </source>
</evidence>
<dbReference type="PANTHER" id="PTHR11267">
    <property type="entry name" value="T-BOX PROTEIN-RELATED"/>
    <property type="match status" value="1"/>
</dbReference>
<dbReference type="PANTHER" id="PTHR11267:SF104">
    <property type="entry name" value="T-BOX TRANSCRIPTION FACTOR TBX1"/>
    <property type="match status" value="1"/>
</dbReference>
<dbReference type="Proteomes" id="UP000632886">
    <property type="component" value="Unassembled WGS sequence"/>
</dbReference>
<dbReference type="InterPro" id="IPR046360">
    <property type="entry name" value="T-box_DNA-bd"/>
</dbReference>
<comment type="caution">
    <text evidence="7">Lacks conserved residue(s) required for the propagation of feature annotation.</text>
</comment>
<evidence type="ECO:0000256" key="5">
    <source>
        <dbReference type="ARBA" id="ARBA00023163"/>
    </source>
</evidence>
<dbReference type="SMART" id="SM00425">
    <property type="entry name" value="TBOX"/>
    <property type="match status" value="1"/>
</dbReference>
<proteinExistence type="predicted"/>
<dbReference type="SUPFAM" id="SSF49417">
    <property type="entry name" value="p53-like transcription factors"/>
    <property type="match status" value="1"/>
</dbReference>
<dbReference type="GO" id="GO:0005634">
    <property type="term" value="C:nucleus"/>
    <property type="evidence" value="ECO:0007669"/>
    <property type="project" value="UniProtKB-SubCell"/>
</dbReference>
<evidence type="ECO:0000256" key="1">
    <source>
        <dbReference type="ARBA" id="ARBA00004123"/>
    </source>
</evidence>
<dbReference type="InterPro" id="IPR036960">
    <property type="entry name" value="T-box_sf"/>
</dbReference>
<accession>A0A852LD81</accession>
<sequence>AGVAKAPVKKNPKVANVSVQLEMKALWDEFNQLGTEMIVTKAGRRMFPTFQVKIFGMDPMADYMLLMDFVPVDDKRYRQGALPSRRYAFHSSSWLVAGKADPATPGRVHYHPDSPAKGAQWMKQIVSFDKLKLTNNLLDDNGHIILNSMHRYQPRFHVVYVDPRKDSEKYAEENFKTFVFEETRFTAVTAYQNHRITQLKIASNPFAKGFRDCDPEDWPRNHRPGALPLMSAFARSRNPVSSPAHQNGTEKGESPACPGQPVTGSAALHRQPPHVHAWGQPHFPCWCTAACSGHSSIANELCTTACFYTKLTTFPLHHHPYKYPPAAYDHYLGAKSRPAPYPLPGIRGHGYHHHHHHHHVNAAAANVYSPPGAPAGYDYGPR</sequence>
<reference evidence="10 11" key="1">
    <citation type="submission" date="2020-02" db="EMBL/GenBank/DDBJ databases">
        <title>Bird 10,000 Genomes (B10K) Project - Family phase.</title>
        <authorList>
            <person name="Zhang G."/>
        </authorList>
    </citation>
    <scope>NUCLEOTIDE SEQUENCE [LARGE SCALE GENOMIC DNA]</scope>
    <source>
        <strain evidence="10">B10K-DU-017-21</strain>
    </source>
</reference>
<dbReference type="InterPro" id="IPR018186">
    <property type="entry name" value="TF_T-box_CS"/>
</dbReference>
<dbReference type="Gene3D" id="2.60.40.820">
    <property type="entry name" value="Transcription factor, T-box"/>
    <property type="match status" value="1"/>
</dbReference>
<dbReference type="PROSITE" id="PS50252">
    <property type="entry name" value="TBOX_3"/>
    <property type="match status" value="1"/>
</dbReference>
<dbReference type="GO" id="GO:0045893">
    <property type="term" value="P:positive regulation of DNA-templated transcription"/>
    <property type="evidence" value="ECO:0007669"/>
    <property type="project" value="InterPro"/>
</dbReference>
<dbReference type="PRINTS" id="PR00937">
    <property type="entry name" value="TBOX"/>
</dbReference>
<evidence type="ECO:0000313" key="11">
    <source>
        <dbReference type="Proteomes" id="UP000632886"/>
    </source>
</evidence>
<keyword evidence="4 7" id="KW-0238">DNA-binding</keyword>
<dbReference type="PROSITE" id="PS01283">
    <property type="entry name" value="TBOX_1"/>
    <property type="match status" value="1"/>
</dbReference>
<feature type="non-terminal residue" evidence="10">
    <location>
        <position position="382"/>
    </location>
</feature>
<keyword evidence="11" id="KW-1185">Reference proteome</keyword>
<feature type="domain" description="T-box" evidence="9">
    <location>
        <begin position="21"/>
        <end position="212"/>
    </location>
</feature>
<dbReference type="AlphaFoldDB" id="A0A852LD81"/>
<evidence type="ECO:0000313" key="10">
    <source>
        <dbReference type="EMBL" id="NXX89213.1"/>
    </source>
</evidence>
<dbReference type="GO" id="GO:0000978">
    <property type="term" value="F:RNA polymerase II cis-regulatory region sequence-specific DNA binding"/>
    <property type="evidence" value="ECO:0007669"/>
    <property type="project" value="InterPro"/>
</dbReference>
<evidence type="ECO:0000256" key="4">
    <source>
        <dbReference type="ARBA" id="ARBA00023125"/>
    </source>
</evidence>
<keyword evidence="6 7" id="KW-0539">Nucleus</keyword>
<keyword evidence="2" id="KW-0217">Developmental protein</keyword>
<dbReference type="PROSITE" id="PS01264">
    <property type="entry name" value="TBOX_2"/>
    <property type="match status" value="1"/>
</dbReference>
<feature type="non-terminal residue" evidence="10">
    <location>
        <position position="1"/>
    </location>
</feature>
<protein>
    <submittedName>
        <fullName evidence="10">TBX1A factor</fullName>
    </submittedName>
</protein>
<organism evidence="10 11">
    <name type="scientific">Centropus bengalensis</name>
    <name type="common">lesser coucal</name>
    <dbReference type="NCBI Taxonomy" id="1463675"/>
    <lineage>
        <taxon>Eukaryota</taxon>
        <taxon>Metazoa</taxon>
        <taxon>Chordata</taxon>
        <taxon>Craniata</taxon>
        <taxon>Vertebrata</taxon>
        <taxon>Euteleostomi</taxon>
        <taxon>Archelosauria</taxon>
        <taxon>Archosauria</taxon>
        <taxon>Dinosauria</taxon>
        <taxon>Saurischia</taxon>
        <taxon>Theropoda</taxon>
        <taxon>Coelurosauria</taxon>
        <taxon>Aves</taxon>
        <taxon>Neognathae</taxon>
        <taxon>Neoaves</taxon>
        <taxon>Otidimorphae</taxon>
        <taxon>Cuculiformes</taxon>
        <taxon>Centropidae</taxon>
        <taxon>Centropus</taxon>
    </lineage>
</organism>
<dbReference type="FunFam" id="2.60.40.820:FF:000006">
    <property type="entry name" value="T-box transcription factor"/>
    <property type="match status" value="1"/>
</dbReference>
<comment type="caution">
    <text evidence="10">The sequence shown here is derived from an EMBL/GenBank/DDBJ whole genome shotgun (WGS) entry which is preliminary data.</text>
</comment>
<dbReference type="InterPro" id="IPR008967">
    <property type="entry name" value="p53-like_TF_DNA-bd_sf"/>
</dbReference>
<evidence type="ECO:0000259" key="9">
    <source>
        <dbReference type="PROSITE" id="PS50252"/>
    </source>
</evidence>
<evidence type="ECO:0000256" key="3">
    <source>
        <dbReference type="ARBA" id="ARBA00023015"/>
    </source>
</evidence>
<dbReference type="GO" id="GO:0001708">
    <property type="term" value="P:cell fate specification"/>
    <property type="evidence" value="ECO:0007669"/>
    <property type="project" value="TreeGrafter"/>
</dbReference>
<feature type="compositionally biased region" description="Polar residues" evidence="8">
    <location>
        <begin position="238"/>
        <end position="247"/>
    </location>
</feature>
<dbReference type="CDD" id="cd20187">
    <property type="entry name" value="T-box_TBX1_10-like"/>
    <property type="match status" value="1"/>
</dbReference>
<dbReference type="Pfam" id="PF00907">
    <property type="entry name" value="T-box"/>
    <property type="match status" value="1"/>
</dbReference>
<dbReference type="InterPro" id="IPR001699">
    <property type="entry name" value="TF_T-box"/>
</dbReference>
<evidence type="ECO:0000256" key="7">
    <source>
        <dbReference type="PROSITE-ProRule" id="PRU00201"/>
    </source>
</evidence>